<sequence>MTATSKTYAFFDNGPLQIAFTAPSLSYLRAQVRAWTAEAGLPWERCEEFVLAVDEIAANAVLHGGGHGILTMHQHHGTLHCQVADQGPGFTDSAAAPACSTETAENGRGLWMVQQLTDHLDITTNIRGTTVTITVTLPTS</sequence>
<reference evidence="3" key="1">
    <citation type="journal article" date="2014" name="Int. J. Syst. Evol. Microbiol.">
        <title>Complete genome sequence of Corynebacterium casei LMG S-19264T (=DSM 44701T), isolated from a smear-ripened cheese.</title>
        <authorList>
            <consortium name="US DOE Joint Genome Institute (JGI-PGF)"/>
            <person name="Walter F."/>
            <person name="Albersmeier A."/>
            <person name="Kalinowski J."/>
            <person name="Ruckert C."/>
        </authorList>
    </citation>
    <scope>NUCLEOTIDE SEQUENCE</scope>
    <source>
        <strain evidence="3">JCM 4790</strain>
    </source>
</reference>
<keyword evidence="1" id="KW-0723">Serine/threonine-protein kinase</keyword>
<dbReference type="RefSeq" id="WP_190191538.1">
    <property type="nucleotide sequence ID" value="NZ_BMVU01000018.1"/>
</dbReference>
<feature type="domain" description="Histidine kinase/HSP90-like ATPase" evidence="2">
    <location>
        <begin position="24"/>
        <end position="134"/>
    </location>
</feature>
<dbReference type="Proteomes" id="UP000619244">
    <property type="component" value="Unassembled WGS sequence"/>
</dbReference>
<comment type="caution">
    <text evidence="3">The sequence shown here is derived from an EMBL/GenBank/DDBJ whole genome shotgun (WGS) entry which is preliminary data.</text>
</comment>
<evidence type="ECO:0000313" key="3">
    <source>
        <dbReference type="EMBL" id="GGX80863.1"/>
    </source>
</evidence>
<dbReference type="EMBL" id="BMVU01000018">
    <property type="protein sequence ID" value="GGX80863.1"/>
    <property type="molecule type" value="Genomic_DNA"/>
</dbReference>
<dbReference type="InterPro" id="IPR036890">
    <property type="entry name" value="HATPase_C_sf"/>
</dbReference>
<dbReference type="CDD" id="cd16936">
    <property type="entry name" value="HATPase_RsbW-like"/>
    <property type="match status" value="1"/>
</dbReference>
<organism evidence="3 4">
    <name type="scientific">Streptomyces minutiscleroticus</name>
    <dbReference type="NCBI Taxonomy" id="68238"/>
    <lineage>
        <taxon>Bacteria</taxon>
        <taxon>Bacillati</taxon>
        <taxon>Actinomycetota</taxon>
        <taxon>Actinomycetes</taxon>
        <taxon>Kitasatosporales</taxon>
        <taxon>Streptomycetaceae</taxon>
        <taxon>Streptomyces</taxon>
    </lineage>
</organism>
<dbReference type="InterPro" id="IPR050267">
    <property type="entry name" value="Anti-sigma-factor_SerPK"/>
</dbReference>
<dbReference type="PANTHER" id="PTHR35526:SF3">
    <property type="entry name" value="ANTI-SIGMA-F FACTOR RSBW"/>
    <property type="match status" value="1"/>
</dbReference>
<gene>
    <name evidence="3" type="ORF">GCM10010358_38880</name>
</gene>
<keyword evidence="4" id="KW-1185">Reference proteome</keyword>
<evidence type="ECO:0000256" key="1">
    <source>
        <dbReference type="ARBA" id="ARBA00022527"/>
    </source>
</evidence>
<dbReference type="SUPFAM" id="SSF55874">
    <property type="entry name" value="ATPase domain of HSP90 chaperone/DNA topoisomerase II/histidine kinase"/>
    <property type="match status" value="1"/>
</dbReference>
<proteinExistence type="predicted"/>
<evidence type="ECO:0000313" key="4">
    <source>
        <dbReference type="Proteomes" id="UP000619244"/>
    </source>
</evidence>
<dbReference type="AlphaFoldDB" id="A0A918NMD0"/>
<keyword evidence="1" id="KW-0418">Kinase</keyword>
<protein>
    <recommendedName>
        <fullName evidence="2">Histidine kinase/HSP90-like ATPase domain-containing protein</fullName>
    </recommendedName>
</protein>
<accession>A0A918NMD0</accession>
<dbReference type="PANTHER" id="PTHR35526">
    <property type="entry name" value="ANTI-SIGMA-F FACTOR RSBW-RELATED"/>
    <property type="match status" value="1"/>
</dbReference>
<dbReference type="Pfam" id="PF13581">
    <property type="entry name" value="HATPase_c_2"/>
    <property type="match status" value="1"/>
</dbReference>
<dbReference type="Gene3D" id="3.30.565.10">
    <property type="entry name" value="Histidine kinase-like ATPase, C-terminal domain"/>
    <property type="match status" value="1"/>
</dbReference>
<dbReference type="GO" id="GO:0004674">
    <property type="term" value="F:protein serine/threonine kinase activity"/>
    <property type="evidence" value="ECO:0007669"/>
    <property type="project" value="UniProtKB-KW"/>
</dbReference>
<dbReference type="InterPro" id="IPR003594">
    <property type="entry name" value="HATPase_dom"/>
</dbReference>
<name>A0A918NMD0_9ACTN</name>
<reference evidence="3" key="2">
    <citation type="submission" date="2020-09" db="EMBL/GenBank/DDBJ databases">
        <authorList>
            <person name="Sun Q."/>
            <person name="Ohkuma M."/>
        </authorList>
    </citation>
    <scope>NUCLEOTIDE SEQUENCE</scope>
    <source>
        <strain evidence="3">JCM 4790</strain>
    </source>
</reference>
<evidence type="ECO:0000259" key="2">
    <source>
        <dbReference type="Pfam" id="PF13581"/>
    </source>
</evidence>
<keyword evidence="1" id="KW-0808">Transferase</keyword>